<dbReference type="Pfam" id="PF00589">
    <property type="entry name" value="Phage_integrase"/>
    <property type="match status" value="1"/>
</dbReference>
<keyword evidence="2" id="KW-0238">DNA-binding</keyword>
<evidence type="ECO:0000313" key="5">
    <source>
        <dbReference type="EMBL" id="RRT87366.1"/>
    </source>
</evidence>
<dbReference type="SUPFAM" id="SSF56349">
    <property type="entry name" value="DNA breaking-rejoining enzymes"/>
    <property type="match status" value="1"/>
</dbReference>
<comment type="caution">
    <text evidence="5">The sequence shown here is derived from an EMBL/GenBank/DDBJ whole genome shotgun (WGS) entry which is preliminary data.</text>
</comment>
<dbReference type="Gene3D" id="1.10.150.130">
    <property type="match status" value="1"/>
</dbReference>
<dbReference type="Gene3D" id="1.10.443.10">
    <property type="entry name" value="Intergrase catalytic core"/>
    <property type="match status" value="1"/>
</dbReference>
<dbReference type="EMBL" id="RHPO01000059">
    <property type="protein sequence ID" value="RRT87366.1"/>
    <property type="molecule type" value="Genomic_DNA"/>
</dbReference>
<dbReference type="PROSITE" id="PS51898">
    <property type="entry name" value="TYR_RECOMBINASE"/>
    <property type="match status" value="1"/>
</dbReference>
<sequence length="368" mass="42795">MKVSLRQRKKGNKITLYLDYYDKGKREYEYLGLYLTPEPEKGSLTKAQKDENKKILELAESIRSKRHLEAQNQIYGFRDKEKQKGNFLTYFEALTEKKKASVGNYGNWDSTKKHLQAYDPKGISFERLDKDWLEGFKDYLDNVAITKTGEPISLNTKYSYFNKVRAALKQALKEGLLTYNPAEQVQPFPQDEVQREFLSLEEVQTLVHTPCKNETLKRMFLFSCLTGLRWSDIEKLKWSEVQISEQLGNFLRFKQQKTNGAEMQPISEDARTFLGEEGNPKDNVFTGFKYGNWNKTLLKDWMTNAGIKKRITFHCARHTYATLQLTLGTDIYTVSKLLGHKNLSTTEIYTKVINEKKIEAANKIKLNL</sequence>
<dbReference type="RefSeq" id="WP_125350792.1">
    <property type="nucleotide sequence ID" value="NZ_RHPN01000061.1"/>
</dbReference>
<dbReference type="InterPro" id="IPR025269">
    <property type="entry name" value="SAM-like_dom"/>
</dbReference>
<dbReference type="CDD" id="cd01185">
    <property type="entry name" value="INTN1_C_like"/>
    <property type="match status" value="1"/>
</dbReference>
<dbReference type="InterPro" id="IPR011010">
    <property type="entry name" value="DNA_brk_join_enz"/>
</dbReference>
<dbReference type="InterPro" id="IPR050090">
    <property type="entry name" value="Tyrosine_recombinase_XerCD"/>
</dbReference>
<dbReference type="PANTHER" id="PTHR30349">
    <property type="entry name" value="PHAGE INTEGRASE-RELATED"/>
    <property type="match status" value="1"/>
</dbReference>
<evidence type="ECO:0000256" key="1">
    <source>
        <dbReference type="ARBA" id="ARBA00008857"/>
    </source>
</evidence>
<evidence type="ECO:0000259" key="4">
    <source>
        <dbReference type="PROSITE" id="PS51898"/>
    </source>
</evidence>
<dbReference type="GO" id="GO:0006310">
    <property type="term" value="P:DNA recombination"/>
    <property type="evidence" value="ECO:0007669"/>
    <property type="project" value="UniProtKB-KW"/>
</dbReference>
<dbReference type="Proteomes" id="UP000267844">
    <property type="component" value="Unassembled WGS sequence"/>
</dbReference>
<dbReference type="PANTHER" id="PTHR30349:SF64">
    <property type="entry name" value="PROPHAGE INTEGRASE INTD-RELATED"/>
    <property type="match status" value="1"/>
</dbReference>
<reference evidence="5 6" key="1">
    <citation type="submission" date="2018-10" db="EMBL/GenBank/DDBJ databases">
        <title>Transmission dynamics of multidrug resistant bacteria on intensive care unit surfaces.</title>
        <authorList>
            <person name="D'Souza A.W."/>
            <person name="Potter R.F."/>
            <person name="Wallace M."/>
            <person name="Shupe A."/>
            <person name="Patel S."/>
            <person name="Sun S."/>
            <person name="Gul D."/>
            <person name="Kwon J.H."/>
            <person name="Andleeb S."/>
            <person name="Burnham C.-A.D."/>
            <person name="Dantas G."/>
        </authorList>
    </citation>
    <scope>NUCLEOTIDE SEQUENCE [LARGE SCALE GENOMIC DNA]</scope>
    <source>
        <strain evidence="5 6">WF_348</strain>
    </source>
</reference>
<feature type="domain" description="Tyr recombinase" evidence="4">
    <location>
        <begin position="193"/>
        <end position="362"/>
    </location>
</feature>
<evidence type="ECO:0000256" key="2">
    <source>
        <dbReference type="ARBA" id="ARBA00023125"/>
    </source>
</evidence>
<dbReference type="AlphaFoldDB" id="A0A3R8UAX2"/>
<gene>
    <name evidence="5" type="ORF">EGI89_14960</name>
</gene>
<proteinExistence type="inferred from homology"/>
<dbReference type="GO" id="GO:0003677">
    <property type="term" value="F:DNA binding"/>
    <property type="evidence" value="ECO:0007669"/>
    <property type="project" value="UniProtKB-KW"/>
</dbReference>
<accession>A0A3R8UAX2</accession>
<dbReference type="GO" id="GO:0015074">
    <property type="term" value="P:DNA integration"/>
    <property type="evidence" value="ECO:0007669"/>
    <property type="project" value="InterPro"/>
</dbReference>
<evidence type="ECO:0000313" key="6">
    <source>
        <dbReference type="Proteomes" id="UP000267844"/>
    </source>
</evidence>
<dbReference type="Pfam" id="PF17293">
    <property type="entry name" value="Arm-DNA-bind_5"/>
    <property type="match status" value="1"/>
</dbReference>
<name>A0A3R8UAX2_9FLAO</name>
<evidence type="ECO:0000256" key="3">
    <source>
        <dbReference type="ARBA" id="ARBA00023172"/>
    </source>
</evidence>
<protein>
    <submittedName>
        <fullName evidence="5">Site-specific integrase</fullName>
    </submittedName>
</protein>
<dbReference type="InterPro" id="IPR035386">
    <property type="entry name" value="Arm-DNA-bind_5"/>
</dbReference>
<dbReference type="InterPro" id="IPR013762">
    <property type="entry name" value="Integrase-like_cat_sf"/>
</dbReference>
<organism evidence="5 6">
    <name type="scientific">Empedobacter falsenii</name>
    <dbReference type="NCBI Taxonomy" id="343874"/>
    <lineage>
        <taxon>Bacteria</taxon>
        <taxon>Pseudomonadati</taxon>
        <taxon>Bacteroidota</taxon>
        <taxon>Flavobacteriia</taxon>
        <taxon>Flavobacteriales</taxon>
        <taxon>Weeksellaceae</taxon>
        <taxon>Empedobacter</taxon>
    </lineage>
</organism>
<dbReference type="Pfam" id="PF13102">
    <property type="entry name" value="Phage_int_SAM_5"/>
    <property type="match status" value="1"/>
</dbReference>
<comment type="similarity">
    <text evidence="1">Belongs to the 'phage' integrase family.</text>
</comment>
<dbReference type="InterPro" id="IPR002104">
    <property type="entry name" value="Integrase_catalytic"/>
</dbReference>
<dbReference type="InterPro" id="IPR010998">
    <property type="entry name" value="Integrase_recombinase_N"/>
</dbReference>
<keyword evidence="3" id="KW-0233">DNA recombination</keyword>